<dbReference type="PIRSF" id="PIRSF006648">
    <property type="entry name" value="DrrB"/>
    <property type="match status" value="1"/>
</dbReference>
<dbReference type="EMBL" id="FNHU01000015">
    <property type="protein sequence ID" value="SDN14152.1"/>
    <property type="molecule type" value="Genomic_DNA"/>
</dbReference>
<dbReference type="GO" id="GO:0043190">
    <property type="term" value="C:ATP-binding cassette (ABC) transporter complex"/>
    <property type="evidence" value="ECO:0007669"/>
    <property type="project" value="InterPro"/>
</dbReference>
<evidence type="ECO:0000259" key="7">
    <source>
        <dbReference type="Pfam" id="PF12698"/>
    </source>
</evidence>
<keyword evidence="2 6" id="KW-0812">Transmembrane</keyword>
<evidence type="ECO:0000256" key="4">
    <source>
        <dbReference type="ARBA" id="ARBA00023136"/>
    </source>
</evidence>
<dbReference type="InterPro" id="IPR051784">
    <property type="entry name" value="Nod_factor_ABC_transporter"/>
</dbReference>
<sequence length="260" mass="27880">MSTTINSGALRSARPLTITHWREMSRNRTNFYFVLIFPFALGGMFLGMNKILHSTMSGPGPDFSAMVIPIALCMHLTGTCMTLTAGPIAEYRQYGTLRILGTTPVSRGQFILTHLAVRVLLAIALSALIGVLGALLGISETAAVWRAVLVALPSSVLFLALGYFIGSLVGSGQAATNIATFTGLFFVFTSGAAFPLELLSDSAKRVLDFLPTSYFGDLLFWVTGGAQRYETTLDFAVLTALAIVAVPLAVKTFRWEAANN</sequence>
<keyword evidence="3 6" id="KW-1133">Transmembrane helix</keyword>
<protein>
    <submittedName>
        <fullName evidence="8">ABC-2 type transport system permease protein</fullName>
    </submittedName>
</protein>
<dbReference type="GO" id="GO:0046677">
    <property type="term" value="P:response to antibiotic"/>
    <property type="evidence" value="ECO:0007669"/>
    <property type="project" value="UniProtKB-KW"/>
</dbReference>
<feature type="transmembrane region" description="Helical" evidence="6">
    <location>
        <begin position="110"/>
        <end position="138"/>
    </location>
</feature>
<evidence type="ECO:0000256" key="1">
    <source>
        <dbReference type="ARBA" id="ARBA00004141"/>
    </source>
</evidence>
<feature type="transmembrane region" description="Helical" evidence="6">
    <location>
        <begin position="144"/>
        <end position="166"/>
    </location>
</feature>
<dbReference type="RefSeq" id="WP_092612172.1">
    <property type="nucleotide sequence ID" value="NZ_FNHU01000015.1"/>
</dbReference>
<accession>A0A1G9YYB9</accession>
<organism evidence="8 9">
    <name type="scientific">Actinomyces ruminicola</name>
    <dbReference type="NCBI Taxonomy" id="332524"/>
    <lineage>
        <taxon>Bacteria</taxon>
        <taxon>Bacillati</taxon>
        <taxon>Actinomycetota</taxon>
        <taxon>Actinomycetes</taxon>
        <taxon>Actinomycetales</taxon>
        <taxon>Actinomycetaceae</taxon>
        <taxon>Actinomyces</taxon>
    </lineage>
</organism>
<feature type="transmembrane region" description="Helical" evidence="6">
    <location>
        <begin position="178"/>
        <end position="196"/>
    </location>
</feature>
<gene>
    <name evidence="8" type="ORF">SAMN04487766_1154</name>
</gene>
<dbReference type="AlphaFoldDB" id="A0A1G9YYB9"/>
<feature type="domain" description="ABC-2 type transporter transmembrane" evidence="7">
    <location>
        <begin position="65"/>
        <end position="250"/>
    </location>
</feature>
<evidence type="ECO:0000256" key="3">
    <source>
        <dbReference type="ARBA" id="ARBA00022989"/>
    </source>
</evidence>
<feature type="transmembrane region" description="Helical" evidence="6">
    <location>
        <begin position="235"/>
        <end position="253"/>
    </location>
</feature>
<evidence type="ECO:0000256" key="2">
    <source>
        <dbReference type="ARBA" id="ARBA00022692"/>
    </source>
</evidence>
<keyword evidence="5" id="KW-0046">Antibiotic resistance</keyword>
<name>A0A1G9YYB9_9ACTO</name>
<dbReference type="Proteomes" id="UP000199671">
    <property type="component" value="Unassembled WGS sequence"/>
</dbReference>
<dbReference type="PANTHER" id="PTHR43229">
    <property type="entry name" value="NODULATION PROTEIN J"/>
    <property type="match status" value="1"/>
</dbReference>
<keyword evidence="4 6" id="KW-0472">Membrane</keyword>
<dbReference type="GO" id="GO:0140359">
    <property type="term" value="F:ABC-type transporter activity"/>
    <property type="evidence" value="ECO:0007669"/>
    <property type="project" value="InterPro"/>
</dbReference>
<dbReference type="Pfam" id="PF12698">
    <property type="entry name" value="ABC2_membrane_3"/>
    <property type="match status" value="1"/>
</dbReference>
<proteinExistence type="predicted"/>
<evidence type="ECO:0000313" key="8">
    <source>
        <dbReference type="EMBL" id="SDN14152.1"/>
    </source>
</evidence>
<dbReference type="InterPro" id="IPR013525">
    <property type="entry name" value="ABC2_TM"/>
</dbReference>
<dbReference type="PANTHER" id="PTHR43229:SF2">
    <property type="entry name" value="NODULATION PROTEIN J"/>
    <property type="match status" value="1"/>
</dbReference>
<evidence type="ECO:0000256" key="6">
    <source>
        <dbReference type="SAM" id="Phobius"/>
    </source>
</evidence>
<feature type="transmembrane region" description="Helical" evidence="6">
    <location>
        <begin position="31"/>
        <end position="51"/>
    </location>
</feature>
<evidence type="ECO:0000313" key="9">
    <source>
        <dbReference type="Proteomes" id="UP000199671"/>
    </source>
</evidence>
<evidence type="ECO:0000256" key="5">
    <source>
        <dbReference type="ARBA" id="ARBA00023251"/>
    </source>
</evidence>
<reference evidence="8 9" key="1">
    <citation type="submission" date="2016-10" db="EMBL/GenBank/DDBJ databases">
        <authorList>
            <person name="de Groot N.N."/>
        </authorList>
    </citation>
    <scope>NUCLEOTIDE SEQUENCE [LARGE SCALE GENOMIC DNA]</scope>
    <source>
        <strain evidence="8 9">KPR-7B</strain>
    </source>
</reference>
<dbReference type="InterPro" id="IPR000412">
    <property type="entry name" value="ABC_2_transport"/>
</dbReference>
<dbReference type="OrthoDB" id="5079470at2"/>
<feature type="transmembrane region" description="Helical" evidence="6">
    <location>
        <begin position="63"/>
        <end position="89"/>
    </location>
</feature>
<comment type="subcellular location">
    <subcellularLocation>
        <location evidence="1">Membrane</location>
        <topology evidence="1">Multi-pass membrane protein</topology>
    </subcellularLocation>
</comment>